<reference evidence="2" key="1">
    <citation type="submission" date="2021-02" db="EMBL/GenBank/DDBJ databases">
        <authorList>
            <person name="Nowell W R."/>
        </authorList>
    </citation>
    <scope>NUCLEOTIDE SEQUENCE</scope>
</reference>
<comment type="caution">
    <text evidence="2">The sequence shown here is derived from an EMBL/GenBank/DDBJ whole genome shotgun (WGS) entry which is preliminary data.</text>
</comment>
<feature type="domain" description="Serine aminopeptidase S33" evidence="1">
    <location>
        <begin position="130"/>
        <end position="236"/>
    </location>
</feature>
<gene>
    <name evidence="2" type="ORF">HFQ381_LOCUS2420</name>
</gene>
<evidence type="ECO:0000313" key="2">
    <source>
        <dbReference type="EMBL" id="CAF4121937.1"/>
    </source>
</evidence>
<evidence type="ECO:0000313" key="3">
    <source>
        <dbReference type="Proteomes" id="UP000663851"/>
    </source>
</evidence>
<proteinExistence type="predicted"/>
<accession>A0A819WDD5</accession>
<dbReference type="InterPro" id="IPR022742">
    <property type="entry name" value="Hydrolase_4"/>
</dbReference>
<dbReference type="Pfam" id="PF12146">
    <property type="entry name" value="Hydrolase_4"/>
    <property type="match status" value="2"/>
</dbReference>
<feature type="domain" description="Serine aminopeptidase S33" evidence="1">
    <location>
        <begin position="34"/>
        <end position="78"/>
    </location>
</feature>
<dbReference type="Proteomes" id="UP000663851">
    <property type="component" value="Unassembled WGS sequence"/>
</dbReference>
<sequence>MATTVTSASPDATFGYRGTDGTTIIAYRWDTVGPPHAACQLSHGMDEHALRYSEFARALIAKGVVVYGQDHRKHGATARSVTELGRLGHGGCVEIGVVVLTGTAALDLLEPAFNLDQPIELSALNTAFHPARTDFDWLSWDESVVEAYIRDPLCSVALDMESCKEMFLGARRIIDPEALRQIHNELPIFISVGDLDPLNQKLTLVEALVGRFRLAGLKNVTVKVYHGARHEVLNEINRDVVVNDIWSWLEHAISNISS</sequence>
<name>A0A819WDD5_9BILA</name>
<evidence type="ECO:0000259" key="1">
    <source>
        <dbReference type="Pfam" id="PF12146"/>
    </source>
</evidence>
<dbReference type="InterPro" id="IPR029058">
    <property type="entry name" value="AB_hydrolase_fold"/>
</dbReference>
<dbReference type="InterPro" id="IPR051044">
    <property type="entry name" value="MAG_DAG_Lipase"/>
</dbReference>
<dbReference type="Gene3D" id="3.40.50.1820">
    <property type="entry name" value="alpha/beta hydrolase"/>
    <property type="match status" value="2"/>
</dbReference>
<organism evidence="2 3">
    <name type="scientific">Rotaria socialis</name>
    <dbReference type="NCBI Taxonomy" id="392032"/>
    <lineage>
        <taxon>Eukaryota</taxon>
        <taxon>Metazoa</taxon>
        <taxon>Spiralia</taxon>
        <taxon>Gnathifera</taxon>
        <taxon>Rotifera</taxon>
        <taxon>Eurotatoria</taxon>
        <taxon>Bdelloidea</taxon>
        <taxon>Philodinida</taxon>
        <taxon>Philodinidae</taxon>
        <taxon>Rotaria</taxon>
    </lineage>
</organism>
<dbReference type="AlphaFoldDB" id="A0A819WDD5"/>
<protein>
    <recommendedName>
        <fullName evidence="1">Serine aminopeptidase S33 domain-containing protein</fullName>
    </recommendedName>
</protein>
<dbReference type="EMBL" id="CAJOBO010000078">
    <property type="protein sequence ID" value="CAF4121937.1"/>
    <property type="molecule type" value="Genomic_DNA"/>
</dbReference>
<dbReference type="PANTHER" id="PTHR11614">
    <property type="entry name" value="PHOSPHOLIPASE-RELATED"/>
    <property type="match status" value="1"/>
</dbReference>
<dbReference type="SUPFAM" id="SSF53474">
    <property type="entry name" value="alpha/beta-Hydrolases"/>
    <property type="match status" value="1"/>
</dbReference>